<dbReference type="InterPro" id="IPR045038">
    <property type="entry name" value="AIG2-like"/>
</dbReference>
<evidence type="ECO:0000313" key="7">
    <source>
        <dbReference type="Proteomes" id="UP000799776"/>
    </source>
</evidence>
<dbReference type="PANTHER" id="PTHR31544:SF2">
    <property type="entry name" value="AIG2-LIKE PROTEIN D"/>
    <property type="match status" value="1"/>
</dbReference>
<dbReference type="EMBL" id="ML978739">
    <property type="protein sequence ID" value="KAF2084599.1"/>
    <property type="molecule type" value="Genomic_DNA"/>
</dbReference>
<evidence type="ECO:0000259" key="5">
    <source>
        <dbReference type="Pfam" id="PF06094"/>
    </source>
</evidence>
<evidence type="ECO:0000256" key="1">
    <source>
        <dbReference type="ARBA" id="ARBA00008861"/>
    </source>
</evidence>
<sequence length="213" mass="23758">MIAKTHNAFFYGTLMAPAVLHRVTHGTTSPTSVQRAQFKITPALLTNHRRHRVRSADYPAILPDDHSGASVRGTFVTGLTDENIMRLDLFEGSEYERRKVTVRLLKQDGESEEGVLNGEGKTKMEEVEAETYVWIAGEHELEHEEWDFDEFVREKLWRWAGDEGNSEYADVDTVNESTGPDPTRGRGPNGSITKVLDASGNEKGKNDVLGSAV</sequence>
<reference evidence="6" key="1">
    <citation type="journal article" date="2020" name="Stud. Mycol.">
        <title>101 Dothideomycetes genomes: a test case for predicting lifestyles and emergence of pathogens.</title>
        <authorList>
            <person name="Haridas S."/>
            <person name="Albert R."/>
            <person name="Binder M."/>
            <person name="Bloem J."/>
            <person name="Labutti K."/>
            <person name="Salamov A."/>
            <person name="Andreopoulos B."/>
            <person name="Baker S."/>
            <person name="Barry K."/>
            <person name="Bills G."/>
            <person name="Bluhm B."/>
            <person name="Cannon C."/>
            <person name="Castanera R."/>
            <person name="Culley D."/>
            <person name="Daum C."/>
            <person name="Ezra D."/>
            <person name="Gonzalez J."/>
            <person name="Henrissat B."/>
            <person name="Kuo A."/>
            <person name="Liang C."/>
            <person name="Lipzen A."/>
            <person name="Lutzoni F."/>
            <person name="Magnuson J."/>
            <person name="Mondo S."/>
            <person name="Nolan M."/>
            <person name="Ohm R."/>
            <person name="Pangilinan J."/>
            <person name="Park H.-J."/>
            <person name="Ramirez L."/>
            <person name="Alfaro M."/>
            <person name="Sun H."/>
            <person name="Tritt A."/>
            <person name="Yoshinaga Y."/>
            <person name="Zwiers L.-H."/>
            <person name="Turgeon B."/>
            <person name="Goodwin S."/>
            <person name="Spatafora J."/>
            <person name="Crous P."/>
            <person name="Grigoriev I."/>
        </authorList>
    </citation>
    <scope>NUCLEOTIDE SEQUENCE</scope>
    <source>
        <strain evidence="6">CBS 121410</strain>
    </source>
</reference>
<feature type="region of interest" description="Disordered" evidence="4">
    <location>
        <begin position="168"/>
        <end position="213"/>
    </location>
</feature>
<dbReference type="Proteomes" id="UP000799776">
    <property type="component" value="Unassembled WGS sequence"/>
</dbReference>
<dbReference type="CDD" id="cd06661">
    <property type="entry name" value="GGCT_like"/>
    <property type="match status" value="1"/>
</dbReference>
<evidence type="ECO:0000256" key="3">
    <source>
        <dbReference type="ARBA" id="ARBA00030602"/>
    </source>
</evidence>
<proteinExistence type="inferred from homology"/>
<dbReference type="AlphaFoldDB" id="A0A9P4LUW9"/>
<evidence type="ECO:0000256" key="4">
    <source>
        <dbReference type="SAM" id="MobiDB-lite"/>
    </source>
</evidence>
<evidence type="ECO:0000313" key="6">
    <source>
        <dbReference type="EMBL" id="KAF2084599.1"/>
    </source>
</evidence>
<dbReference type="OrthoDB" id="1044435at2759"/>
<dbReference type="Pfam" id="PF06094">
    <property type="entry name" value="GGACT"/>
    <property type="match status" value="1"/>
</dbReference>
<dbReference type="PANTHER" id="PTHR31544">
    <property type="entry name" value="AIG2-LIKE PROTEIN D"/>
    <property type="match status" value="1"/>
</dbReference>
<organism evidence="6 7">
    <name type="scientific">Saccharata proteae CBS 121410</name>
    <dbReference type="NCBI Taxonomy" id="1314787"/>
    <lineage>
        <taxon>Eukaryota</taxon>
        <taxon>Fungi</taxon>
        <taxon>Dikarya</taxon>
        <taxon>Ascomycota</taxon>
        <taxon>Pezizomycotina</taxon>
        <taxon>Dothideomycetes</taxon>
        <taxon>Dothideomycetes incertae sedis</taxon>
        <taxon>Botryosphaeriales</taxon>
        <taxon>Saccharataceae</taxon>
        <taxon>Saccharata</taxon>
    </lineage>
</organism>
<keyword evidence="7" id="KW-1185">Reference proteome</keyword>
<gene>
    <name evidence="6" type="ORF">K490DRAFT_48664</name>
</gene>
<name>A0A9P4LUW9_9PEZI</name>
<dbReference type="InterPro" id="IPR013024">
    <property type="entry name" value="GGCT-like"/>
</dbReference>
<keyword evidence="2" id="KW-0808">Transferase</keyword>
<dbReference type="Gene3D" id="3.10.490.10">
    <property type="entry name" value="Gamma-glutamyl cyclotransferase-like"/>
    <property type="match status" value="1"/>
</dbReference>
<dbReference type="GO" id="GO:0016740">
    <property type="term" value="F:transferase activity"/>
    <property type="evidence" value="ECO:0007669"/>
    <property type="project" value="UniProtKB-KW"/>
</dbReference>
<comment type="caution">
    <text evidence="6">The sequence shown here is derived from an EMBL/GenBank/DDBJ whole genome shotgun (WGS) entry which is preliminary data.</text>
</comment>
<feature type="domain" description="Gamma-glutamylcyclotransferase AIG2-like" evidence="5">
    <location>
        <begin position="9"/>
        <end position="147"/>
    </location>
</feature>
<dbReference type="SUPFAM" id="SSF110857">
    <property type="entry name" value="Gamma-glutamyl cyclotransferase-like"/>
    <property type="match status" value="1"/>
</dbReference>
<evidence type="ECO:0000256" key="2">
    <source>
        <dbReference type="ARBA" id="ARBA00022679"/>
    </source>
</evidence>
<accession>A0A9P4LUW9</accession>
<protein>
    <recommendedName>
        <fullName evidence="3">Putative gamma-glutamylcyclotransferase</fullName>
    </recommendedName>
</protein>
<comment type="similarity">
    <text evidence="1">Belongs to the gamma-glutamylcyclotransferase family.</text>
</comment>
<dbReference type="InterPro" id="IPR009288">
    <property type="entry name" value="AIG2-like_dom"/>
</dbReference>
<dbReference type="InterPro" id="IPR036568">
    <property type="entry name" value="GGCT-like_sf"/>
</dbReference>